<dbReference type="InterPro" id="IPR008670">
    <property type="entry name" value="CoA_reduct_LuxC"/>
</dbReference>
<evidence type="ECO:0000256" key="1">
    <source>
        <dbReference type="ARBA" id="ARBA00022857"/>
    </source>
</evidence>
<name>A0ABM8TRP3_9BURK</name>
<dbReference type="EMBL" id="CAJPVI010000049">
    <property type="protein sequence ID" value="CAG2158750.1"/>
    <property type="molecule type" value="Genomic_DNA"/>
</dbReference>
<accession>A0ABM8TRP3</accession>
<sequence>MMADFESLIPGAPSPEELRDVPPLPAFDEASLAFVEALSARLIRMPEARTYPELTALGFWMRRANLGRLRSSMEARAGVALLVPRGTVFHIAPSNVDTIFVYSWFLSLLTGNRNIVRLSSKPSPQAELLVGAIAGLLKEPAHAEIARRSLLVRYAASDSVTARLSAVCDVRVIWGGNNTVQQIRKLPIAPTATEVAFANKYSLALIGSQSWLEADDGQKATWTEAFYNDAYWFDQMACSSPRLVLWLGDTSQVQKASTDFWTRFEQYLELHQQRFGDADYVNKLVAEDTLAIEADVSIRTTATNDLMRVWLEKPALHDTLHCGAGLFFEAALPTLDAIRPLLNRTVQTLSYAGVETQMLRDFVAAFPLAGIDRIVPFGHALDFAPVWDGFDLLRVFMREVTVA</sequence>
<protein>
    <recommendedName>
        <fullName evidence="4">Long-chain-fatty-acyl-CoA reductase</fullName>
    </recommendedName>
</protein>
<keyword evidence="1" id="KW-0521">NADP</keyword>
<dbReference type="Pfam" id="PF05893">
    <property type="entry name" value="LuxC"/>
    <property type="match status" value="1"/>
</dbReference>
<dbReference type="Proteomes" id="UP000672657">
    <property type="component" value="Unassembled WGS sequence"/>
</dbReference>
<evidence type="ECO:0000313" key="2">
    <source>
        <dbReference type="EMBL" id="CAG2158750.1"/>
    </source>
</evidence>
<organism evidence="2 3">
    <name type="scientific">Cupriavidus numazuensis</name>
    <dbReference type="NCBI Taxonomy" id="221992"/>
    <lineage>
        <taxon>Bacteria</taxon>
        <taxon>Pseudomonadati</taxon>
        <taxon>Pseudomonadota</taxon>
        <taxon>Betaproteobacteria</taxon>
        <taxon>Burkholderiales</taxon>
        <taxon>Burkholderiaceae</taxon>
        <taxon>Cupriavidus</taxon>
    </lineage>
</organism>
<dbReference type="InterPro" id="IPR016161">
    <property type="entry name" value="Ald_DH/histidinol_DH"/>
</dbReference>
<comment type="caution">
    <text evidence="2">The sequence shown here is derived from an EMBL/GenBank/DDBJ whole genome shotgun (WGS) entry which is preliminary data.</text>
</comment>
<gene>
    <name evidence="2" type="ORF">LMG26411_06168</name>
</gene>
<reference evidence="2 3" key="1">
    <citation type="submission" date="2021-03" db="EMBL/GenBank/DDBJ databases">
        <authorList>
            <person name="Peeters C."/>
        </authorList>
    </citation>
    <scope>NUCLEOTIDE SEQUENCE [LARGE SCALE GENOMIC DNA]</scope>
    <source>
        <strain evidence="2 3">LMG 26411</strain>
    </source>
</reference>
<dbReference type="SUPFAM" id="SSF53720">
    <property type="entry name" value="ALDH-like"/>
    <property type="match status" value="1"/>
</dbReference>
<keyword evidence="3" id="KW-1185">Reference proteome</keyword>
<evidence type="ECO:0000313" key="3">
    <source>
        <dbReference type="Proteomes" id="UP000672657"/>
    </source>
</evidence>
<dbReference type="RefSeq" id="WP_211957006.1">
    <property type="nucleotide sequence ID" value="NZ_CAJPVI010000049.1"/>
</dbReference>
<evidence type="ECO:0008006" key="4">
    <source>
        <dbReference type="Google" id="ProtNLM"/>
    </source>
</evidence>
<proteinExistence type="predicted"/>